<sequence>MRWGREIHATLRAHIAHDDLLSDAQRAALDAESARLGATLTTLETATAAYGRWLSGAHVESRASLRVANYVADEAQRAVDATLRPHRDTLARFLPGGWSTLFGDLSLSRVLRAGHARTAKLAADGASMLRSLPSSVPGAGALPPVSALADRLDTAATRIRGLLDHVEREVEPQRRPLKSAVERGVFDLREGLEQMDARLRATFPASFIESLYPELTRGGTAIADEPDEDDDDTDPPAPAPAS</sequence>
<evidence type="ECO:0000256" key="1">
    <source>
        <dbReference type="SAM" id="MobiDB-lite"/>
    </source>
</evidence>
<name>A0A0F6SEE3_9BACT</name>
<gene>
    <name evidence="2" type="ORF">DB32_002193</name>
</gene>
<feature type="region of interest" description="Disordered" evidence="1">
    <location>
        <begin position="216"/>
        <end position="242"/>
    </location>
</feature>
<reference evidence="2 3" key="1">
    <citation type="submission" date="2015-03" db="EMBL/GenBank/DDBJ databases">
        <title>Genome assembly of Sandaracinus amylolyticus DSM 53668.</title>
        <authorList>
            <person name="Sharma G."/>
            <person name="Subramanian S."/>
        </authorList>
    </citation>
    <scope>NUCLEOTIDE SEQUENCE [LARGE SCALE GENOMIC DNA]</scope>
    <source>
        <strain evidence="2 3">DSM 53668</strain>
    </source>
</reference>
<evidence type="ECO:0000313" key="2">
    <source>
        <dbReference type="EMBL" id="AKF05044.1"/>
    </source>
</evidence>
<dbReference type="EMBL" id="CP011125">
    <property type="protein sequence ID" value="AKF05044.1"/>
    <property type="molecule type" value="Genomic_DNA"/>
</dbReference>
<protein>
    <submittedName>
        <fullName evidence="2">Uncharacterized protein</fullName>
    </submittedName>
</protein>
<accession>A0A0F6SEE3</accession>
<feature type="compositionally biased region" description="Acidic residues" evidence="1">
    <location>
        <begin position="224"/>
        <end position="234"/>
    </location>
</feature>
<dbReference type="KEGG" id="samy:DB32_002193"/>
<dbReference type="AlphaFoldDB" id="A0A0F6SEE3"/>
<proteinExistence type="predicted"/>
<evidence type="ECO:0000313" key="3">
    <source>
        <dbReference type="Proteomes" id="UP000034883"/>
    </source>
</evidence>
<keyword evidence="3" id="KW-1185">Reference proteome</keyword>
<dbReference type="Proteomes" id="UP000034883">
    <property type="component" value="Chromosome"/>
</dbReference>
<organism evidence="2 3">
    <name type="scientific">Sandaracinus amylolyticus</name>
    <dbReference type="NCBI Taxonomy" id="927083"/>
    <lineage>
        <taxon>Bacteria</taxon>
        <taxon>Pseudomonadati</taxon>
        <taxon>Myxococcota</taxon>
        <taxon>Polyangia</taxon>
        <taxon>Polyangiales</taxon>
        <taxon>Sandaracinaceae</taxon>
        <taxon>Sandaracinus</taxon>
    </lineage>
</organism>